<evidence type="ECO:0008006" key="4">
    <source>
        <dbReference type="Google" id="ProtNLM"/>
    </source>
</evidence>
<name>A0A495WAE4_9RHOO</name>
<protein>
    <recommendedName>
        <fullName evidence="4">Cytochrome c domain-containing protein</fullName>
    </recommendedName>
</protein>
<dbReference type="AlphaFoldDB" id="A0A495WAE4"/>
<gene>
    <name evidence="2" type="ORF">DFR40_2087</name>
</gene>
<evidence type="ECO:0000313" key="2">
    <source>
        <dbReference type="EMBL" id="RKT58144.1"/>
    </source>
</evidence>
<keyword evidence="1" id="KW-0732">Signal</keyword>
<dbReference type="RefSeq" id="WP_121458407.1">
    <property type="nucleotide sequence ID" value="NZ_JAANMQ010000001.1"/>
</dbReference>
<comment type="caution">
    <text evidence="2">The sequence shown here is derived from an EMBL/GenBank/DDBJ whole genome shotgun (WGS) entry which is preliminary data.</text>
</comment>
<accession>A0A495WAE4</accession>
<evidence type="ECO:0000313" key="3">
    <source>
        <dbReference type="Proteomes" id="UP000270626"/>
    </source>
</evidence>
<proteinExistence type="predicted"/>
<dbReference type="Proteomes" id="UP000270626">
    <property type="component" value="Unassembled WGS sequence"/>
</dbReference>
<evidence type="ECO:0000256" key="1">
    <source>
        <dbReference type="SAM" id="SignalP"/>
    </source>
</evidence>
<organism evidence="2 3">
    <name type="scientific">Azonexus fungiphilus</name>
    <dbReference type="NCBI Taxonomy" id="146940"/>
    <lineage>
        <taxon>Bacteria</taxon>
        <taxon>Pseudomonadati</taxon>
        <taxon>Pseudomonadota</taxon>
        <taxon>Betaproteobacteria</taxon>
        <taxon>Rhodocyclales</taxon>
        <taxon>Azonexaceae</taxon>
        <taxon>Azonexus</taxon>
    </lineage>
</organism>
<dbReference type="GO" id="GO:0009055">
    <property type="term" value="F:electron transfer activity"/>
    <property type="evidence" value="ECO:0007669"/>
    <property type="project" value="InterPro"/>
</dbReference>
<reference evidence="2 3" key="1">
    <citation type="submission" date="2018-10" db="EMBL/GenBank/DDBJ databases">
        <title>Genomic Encyclopedia of Type Strains, Phase IV (KMG-IV): sequencing the most valuable type-strain genomes for metagenomic binning, comparative biology and taxonomic classification.</title>
        <authorList>
            <person name="Goeker M."/>
        </authorList>
    </citation>
    <scope>NUCLEOTIDE SEQUENCE [LARGE SCALE GENOMIC DNA]</scope>
    <source>
        <strain evidence="2 3">DSM 23841</strain>
    </source>
</reference>
<dbReference type="GO" id="GO:0020037">
    <property type="term" value="F:heme binding"/>
    <property type="evidence" value="ECO:0007669"/>
    <property type="project" value="InterPro"/>
</dbReference>
<feature type="signal peptide" evidence="1">
    <location>
        <begin position="1"/>
        <end position="18"/>
    </location>
</feature>
<dbReference type="InterPro" id="IPR036909">
    <property type="entry name" value="Cyt_c-like_dom_sf"/>
</dbReference>
<sequence length="103" mass="11451">MKTTTLLAASLLSLPAFAEAPWGSADPRAGQARHDEKCVACHARMYGGDGSKMYTREGRMLSTQLELLQRTAACNAQMNTGWFPDEEAEVAAWLNQAYYHFKH</sequence>
<dbReference type="OrthoDB" id="9796294at2"/>
<feature type="chain" id="PRO_5019723051" description="Cytochrome c domain-containing protein" evidence="1">
    <location>
        <begin position="19"/>
        <end position="103"/>
    </location>
</feature>
<dbReference type="EMBL" id="RBXP01000015">
    <property type="protein sequence ID" value="RKT58144.1"/>
    <property type="molecule type" value="Genomic_DNA"/>
</dbReference>
<keyword evidence="3" id="KW-1185">Reference proteome</keyword>
<dbReference type="SUPFAM" id="SSF46626">
    <property type="entry name" value="Cytochrome c"/>
    <property type="match status" value="1"/>
</dbReference>